<name>A0A1G7QLW5_9ACTN</name>
<evidence type="ECO:0000256" key="1">
    <source>
        <dbReference type="SAM" id="MobiDB-lite"/>
    </source>
</evidence>
<organism evidence="4 5">
    <name type="scientific">Streptomyces griseoaurantiacus</name>
    <dbReference type="NCBI Taxonomy" id="68213"/>
    <lineage>
        <taxon>Bacteria</taxon>
        <taxon>Bacillati</taxon>
        <taxon>Actinomycetota</taxon>
        <taxon>Actinomycetes</taxon>
        <taxon>Kitasatosporales</taxon>
        <taxon>Streptomycetaceae</taxon>
        <taxon>Streptomyces</taxon>
        <taxon>Streptomyces aurantiacus group</taxon>
    </lineage>
</organism>
<accession>A0A1G7QLW5</accession>
<proteinExistence type="predicted"/>
<keyword evidence="4" id="KW-0645">Protease</keyword>
<dbReference type="InterPro" id="IPR003675">
    <property type="entry name" value="Rce1/LyrA-like_dom"/>
</dbReference>
<feature type="domain" description="CAAX prenyl protease 2/Lysostaphin resistance protein A-like" evidence="3">
    <location>
        <begin position="178"/>
        <end position="280"/>
    </location>
</feature>
<dbReference type="AlphaFoldDB" id="A0A1G7QLW5"/>
<evidence type="ECO:0000259" key="3">
    <source>
        <dbReference type="Pfam" id="PF02517"/>
    </source>
</evidence>
<feature type="transmembrane region" description="Helical" evidence="2">
    <location>
        <begin position="97"/>
        <end position="120"/>
    </location>
</feature>
<feature type="transmembrane region" description="Helical" evidence="2">
    <location>
        <begin position="244"/>
        <end position="262"/>
    </location>
</feature>
<keyword evidence="2" id="KW-0812">Transmembrane</keyword>
<feature type="region of interest" description="Disordered" evidence="1">
    <location>
        <begin position="1"/>
        <end position="22"/>
    </location>
</feature>
<gene>
    <name evidence="4" type="ORF">SAMN05216260_11337</name>
</gene>
<feature type="transmembrane region" description="Helical" evidence="2">
    <location>
        <begin position="269"/>
        <end position="287"/>
    </location>
</feature>
<dbReference type="EMBL" id="FNAX01000013">
    <property type="protein sequence ID" value="SDF99468.1"/>
    <property type="molecule type" value="Genomic_DNA"/>
</dbReference>
<feature type="compositionally biased region" description="Low complexity" evidence="1">
    <location>
        <begin position="27"/>
        <end position="43"/>
    </location>
</feature>
<sequence>MCWRHRSSHLPKGPAVSTSTLPSSIGAPAPMTGATPAGTAPDDGPGGLRGHLRRRPLLWFFTLAFALSWVAWTPYVLSENGLGVWHFSFPSALGTTQLLGVLPGAYLGPILSAFLVTAAADGREGLRVWFGRFTKWRISWRWYAAIILTVPAALTVTSAALGGRGPVLPSAALLVAYLPGLILQMLTTGLAEEPGWRDFATPRLQRRYGPLLGTLILGPLWGAWHLPLFLSDWGGWPDVTWTEPVEFLLTTLAFSFVMAWFFNRTRESLPLVMLLHTGVNNYFSLAWSDMFPWLRSTTHVFLIASTVAAVVLLVATRGRLGYEPERAEAGTPRG</sequence>
<dbReference type="GO" id="GO:0080120">
    <property type="term" value="P:CAAX-box protein maturation"/>
    <property type="evidence" value="ECO:0007669"/>
    <property type="project" value="UniProtKB-ARBA"/>
</dbReference>
<evidence type="ECO:0000256" key="2">
    <source>
        <dbReference type="SAM" id="Phobius"/>
    </source>
</evidence>
<dbReference type="PANTHER" id="PTHR35797">
    <property type="entry name" value="PROTEASE-RELATED"/>
    <property type="match status" value="1"/>
</dbReference>
<dbReference type="GO" id="GO:0006508">
    <property type="term" value="P:proteolysis"/>
    <property type="evidence" value="ECO:0007669"/>
    <property type="project" value="UniProtKB-KW"/>
</dbReference>
<feature type="transmembrane region" description="Helical" evidence="2">
    <location>
        <begin position="167"/>
        <end position="187"/>
    </location>
</feature>
<keyword evidence="2" id="KW-1133">Transmembrane helix</keyword>
<feature type="transmembrane region" description="Helical" evidence="2">
    <location>
        <begin position="208"/>
        <end position="224"/>
    </location>
</feature>
<feature type="transmembrane region" description="Helical" evidence="2">
    <location>
        <begin position="57"/>
        <end position="77"/>
    </location>
</feature>
<evidence type="ECO:0000313" key="4">
    <source>
        <dbReference type="EMBL" id="SDF99468.1"/>
    </source>
</evidence>
<evidence type="ECO:0000313" key="5">
    <source>
        <dbReference type="Proteomes" id="UP000198614"/>
    </source>
</evidence>
<protein>
    <submittedName>
        <fullName evidence="4">CAAX protease self-immunity</fullName>
    </submittedName>
</protein>
<dbReference type="GO" id="GO:0004175">
    <property type="term" value="F:endopeptidase activity"/>
    <property type="evidence" value="ECO:0007669"/>
    <property type="project" value="UniProtKB-ARBA"/>
</dbReference>
<feature type="transmembrane region" description="Helical" evidence="2">
    <location>
        <begin position="299"/>
        <end position="316"/>
    </location>
</feature>
<feature type="region of interest" description="Disordered" evidence="1">
    <location>
        <begin position="27"/>
        <end position="46"/>
    </location>
</feature>
<keyword evidence="2" id="KW-0472">Membrane</keyword>
<dbReference type="InterPro" id="IPR042150">
    <property type="entry name" value="MmRce1-like"/>
</dbReference>
<dbReference type="Pfam" id="PF02517">
    <property type="entry name" value="Rce1-like"/>
    <property type="match status" value="1"/>
</dbReference>
<reference evidence="4 5" key="1">
    <citation type="submission" date="2016-10" db="EMBL/GenBank/DDBJ databases">
        <authorList>
            <person name="de Groot N.N."/>
        </authorList>
    </citation>
    <scope>NUCLEOTIDE SEQUENCE [LARGE SCALE GENOMIC DNA]</scope>
    <source>
        <strain evidence="4 5">CGMCC 4.1859</strain>
    </source>
</reference>
<feature type="transmembrane region" description="Helical" evidence="2">
    <location>
        <begin position="140"/>
        <end position="161"/>
    </location>
</feature>
<dbReference type="Proteomes" id="UP000198614">
    <property type="component" value="Unassembled WGS sequence"/>
</dbReference>
<keyword evidence="4" id="KW-0378">Hydrolase</keyword>
<dbReference type="PANTHER" id="PTHR35797:SF1">
    <property type="entry name" value="PROTEASE"/>
    <property type="match status" value="1"/>
</dbReference>